<dbReference type="Proteomes" id="UP000199664">
    <property type="component" value="Unassembled WGS sequence"/>
</dbReference>
<keyword evidence="1" id="KW-0472">Membrane</keyword>
<dbReference type="RefSeq" id="WP_143079629.1">
    <property type="nucleotide sequence ID" value="NZ_FOAN01000001.1"/>
</dbReference>
<keyword evidence="3" id="KW-1185">Reference proteome</keyword>
<gene>
    <name evidence="2" type="ORF">SAMN04515666_101359</name>
</gene>
<evidence type="ECO:0000256" key="1">
    <source>
        <dbReference type="SAM" id="Phobius"/>
    </source>
</evidence>
<evidence type="ECO:0000313" key="3">
    <source>
        <dbReference type="Proteomes" id="UP000199664"/>
    </source>
</evidence>
<evidence type="ECO:0008006" key="4">
    <source>
        <dbReference type="Google" id="ProtNLM"/>
    </source>
</evidence>
<feature type="transmembrane region" description="Helical" evidence="1">
    <location>
        <begin position="69"/>
        <end position="91"/>
    </location>
</feature>
<sequence length="563" mass="59215">MRVPRRFMRGNNAFATSYAGPDGEPIHNLDTGRLHMQRGGVPGGDVMARLSDVQALEALIVPATFGSRVLAAAAAVPVVVAWLSIGGFGAIGDGGHGIYKRVADTGTLEAWQFRSNANTVRWELVDERANLLQFGCKRDASADASPGIRAGVKYSAGRPLLGPMGQFLMGSAIDETVPMHVYGIGTGAGPGEASQSNSNCTQFLCNFANPSAFIARSIYPSIFRDFQVNVMPAFRSPTGGAAIQLIGTGANMANARVENVAFNEFHRGIYMLDASWHIVRGCYFGNWVADAIYSASTGIESGAGHITNNYFFGKATAAQTSCINLRHGYTIVAQNEIVGAQYGVKVEIANHAAGFLKIVDNTIEESFYNGVYVASVDPDPGLGAGAMFDISGNEFSNLYTGASYLGAINILERPGGGVWLTDFSICRNTTRSLCAAGASHIRVSAGQNGIISENVLQEMGGNNPNGIVVNGVGTNASLGANIQVLDTTFLGSFGTKFIFKAATVTWRQLMPMTTAEINAIAARDGSIAYAGDGQSDGSGNRVLTAGGVGTLALRRASIWSVMI</sequence>
<dbReference type="AlphaFoldDB" id="A0A1H7GHM4"/>
<dbReference type="EMBL" id="FOAN01000001">
    <property type="protein sequence ID" value="SEK37621.1"/>
    <property type="molecule type" value="Genomic_DNA"/>
</dbReference>
<dbReference type="InterPro" id="IPR011050">
    <property type="entry name" value="Pectin_lyase_fold/virulence"/>
</dbReference>
<keyword evidence="1" id="KW-0812">Transmembrane</keyword>
<dbReference type="InterPro" id="IPR012334">
    <property type="entry name" value="Pectin_lyas_fold"/>
</dbReference>
<dbReference type="Gene3D" id="2.160.20.10">
    <property type="entry name" value="Single-stranded right-handed beta-helix, Pectin lyase-like"/>
    <property type="match status" value="1"/>
</dbReference>
<organism evidence="2 3">
    <name type="scientific">Bosea lupini</name>
    <dbReference type="NCBI Taxonomy" id="1036779"/>
    <lineage>
        <taxon>Bacteria</taxon>
        <taxon>Pseudomonadati</taxon>
        <taxon>Pseudomonadota</taxon>
        <taxon>Alphaproteobacteria</taxon>
        <taxon>Hyphomicrobiales</taxon>
        <taxon>Boseaceae</taxon>
        <taxon>Bosea</taxon>
    </lineage>
</organism>
<dbReference type="STRING" id="1036779.SAMN04515666_101359"/>
<dbReference type="OrthoDB" id="10008857at2"/>
<evidence type="ECO:0000313" key="2">
    <source>
        <dbReference type="EMBL" id="SEK37621.1"/>
    </source>
</evidence>
<accession>A0A1H7GHM4</accession>
<keyword evidence="1" id="KW-1133">Transmembrane helix</keyword>
<dbReference type="SUPFAM" id="SSF51126">
    <property type="entry name" value="Pectin lyase-like"/>
    <property type="match status" value="1"/>
</dbReference>
<proteinExistence type="predicted"/>
<protein>
    <recommendedName>
        <fullName evidence="4">Right handed beta helix region</fullName>
    </recommendedName>
</protein>
<reference evidence="3" key="1">
    <citation type="submission" date="2016-10" db="EMBL/GenBank/DDBJ databases">
        <authorList>
            <person name="Varghese N."/>
            <person name="Submissions S."/>
        </authorList>
    </citation>
    <scope>NUCLEOTIDE SEQUENCE [LARGE SCALE GENOMIC DNA]</scope>
    <source>
        <strain evidence="3">LMG 26383,CCUG 61248,R- 45681</strain>
    </source>
</reference>
<name>A0A1H7GHM4_9HYPH</name>